<gene>
    <name evidence="1" type="ORF">PAHAL_2G136000</name>
</gene>
<name>A0A2T8KNZ0_9POAL</name>
<accession>A0A2T8KNZ0</accession>
<protein>
    <submittedName>
        <fullName evidence="1">Uncharacterized protein</fullName>
    </submittedName>
</protein>
<reference evidence="1" key="1">
    <citation type="submission" date="2018-04" db="EMBL/GenBank/DDBJ databases">
        <title>WGS assembly of Panicum hallii.</title>
        <authorList>
            <person name="Lovell J."/>
            <person name="Jenkins J."/>
            <person name="Lowry D."/>
            <person name="Mamidi S."/>
            <person name="Sreedasyam A."/>
            <person name="Weng X."/>
            <person name="Barry K."/>
            <person name="Bonette J."/>
            <person name="Campitelli B."/>
            <person name="Daum C."/>
            <person name="Gordon S."/>
            <person name="Gould B."/>
            <person name="Lipzen A."/>
            <person name="Macqueen A."/>
            <person name="Palacio-Mejia J."/>
            <person name="Plott C."/>
            <person name="Shakirov E."/>
            <person name="Shu S."/>
            <person name="Yoshinaga Y."/>
            <person name="Zane M."/>
            <person name="Rokhsar D."/>
            <person name="Grimwood J."/>
            <person name="Schmutz J."/>
            <person name="Juenger T."/>
        </authorList>
    </citation>
    <scope>NUCLEOTIDE SEQUENCE [LARGE SCALE GENOMIC DNA]</scope>
    <source>
        <strain evidence="1">FIL2</strain>
    </source>
</reference>
<dbReference type="Proteomes" id="UP000243499">
    <property type="component" value="Chromosome 2"/>
</dbReference>
<proteinExistence type="predicted"/>
<dbReference type="AlphaFoldDB" id="A0A2T8KNZ0"/>
<evidence type="ECO:0000313" key="1">
    <source>
        <dbReference type="EMBL" id="PVH63923.1"/>
    </source>
</evidence>
<dbReference type="EMBL" id="CM008047">
    <property type="protein sequence ID" value="PVH63923.1"/>
    <property type="molecule type" value="Genomic_DNA"/>
</dbReference>
<dbReference type="Gramene" id="PVH63923">
    <property type="protein sequence ID" value="PVH63923"/>
    <property type="gene ID" value="PAHAL_2G136000"/>
</dbReference>
<organism evidence="1">
    <name type="scientific">Panicum hallii</name>
    <dbReference type="NCBI Taxonomy" id="206008"/>
    <lineage>
        <taxon>Eukaryota</taxon>
        <taxon>Viridiplantae</taxon>
        <taxon>Streptophyta</taxon>
        <taxon>Embryophyta</taxon>
        <taxon>Tracheophyta</taxon>
        <taxon>Spermatophyta</taxon>
        <taxon>Magnoliopsida</taxon>
        <taxon>Liliopsida</taxon>
        <taxon>Poales</taxon>
        <taxon>Poaceae</taxon>
        <taxon>PACMAD clade</taxon>
        <taxon>Panicoideae</taxon>
        <taxon>Panicodae</taxon>
        <taxon>Paniceae</taxon>
        <taxon>Panicinae</taxon>
        <taxon>Panicum</taxon>
        <taxon>Panicum sect. Panicum</taxon>
    </lineage>
</organism>
<sequence>MEKRGNQALTYVLLNVHDIKIMSQLQIFPILQVPQTNPPAPNSHMSTATTVHFRTLPSITSWLPDPRSNMAYLL</sequence>